<dbReference type="AlphaFoldDB" id="A0A975TB42"/>
<evidence type="ECO:0000313" key="3">
    <source>
        <dbReference type="Proteomes" id="UP000683511"/>
    </source>
</evidence>
<proteinExistence type="predicted"/>
<gene>
    <name evidence="2" type="ORF">B6N60_04058</name>
</gene>
<keyword evidence="3" id="KW-1185">Reference proteome</keyword>
<reference evidence="2" key="1">
    <citation type="submission" date="2017-04" db="EMBL/GenBank/DDBJ databases">
        <title>Genome deletions in a multicellular cyanobacterial endosymbiont for morphological adaptation in marine diatoms.</title>
        <authorList>
            <person name="Wang Y."/>
            <person name="Gao H."/>
            <person name="Li R."/>
            <person name="Xu X."/>
        </authorList>
    </citation>
    <scope>NUCLEOTIDE SEQUENCE</scope>
    <source>
        <strain evidence="2">FACHB 800</strain>
    </source>
</reference>
<keyword evidence="1" id="KW-0732">Signal</keyword>
<sequence length="207" mass="23429">MTMRVVISFIAATFLYSGYVLAAPRPSKPVASSDKPAVTQKKPTVPKVVQPKWKLFTVPDGSFSVLMPGTPKKLTQVQKTHMGKIDLHIYFAEPPQQQVAYLVTYNEFPYSYAQMTDPQEIFNDAQSVALKTTKSNLVYQRNIRSSNYHVGKEIKYVNSIGKVTRTRMFFANGRLYQVTAIASKKQYKTLSKTIEGFLDSFQLVVKK</sequence>
<protein>
    <recommendedName>
        <fullName evidence="4">Serine/threonine protein kinase</fullName>
    </recommendedName>
</protein>
<feature type="signal peptide" evidence="1">
    <location>
        <begin position="1"/>
        <end position="22"/>
    </location>
</feature>
<evidence type="ECO:0000313" key="2">
    <source>
        <dbReference type="EMBL" id="QXE25344.1"/>
    </source>
</evidence>
<accession>A0A975TB42</accession>
<dbReference type="RefSeq" id="WP_190603862.1">
    <property type="nucleotide sequence ID" value="NZ_CP021056.1"/>
</dbReference>
<evidence type="ECO:0008006" key="4">
    <source>
        <dbReference type="Google" id="ProtNLM"/>
    </source>
</evidence>
<dbReference type="Proteomes" id="UP000683511">
    <property type="component" value="Chromosome"/>
</dbReference>
<evidence type="ECO:0000256" key="1">
    <source>
        <dbReference type="SAM" id="SignalP"/>
    </source>
</evidence>
<dbReference type="EMBL" id="CP021056">
    <property type="protein sequence ID" value="QXE25344.1"/>
    <property type="molecule type" value="Genomic_DNA"/>
</dbReference>
<organism evidence="2 3">
    <name type="scientific">Richelia sinica FACHB-800</name>
    <dbReference type="NCBI Taxonomy" id="1357546"/>
    <lineage>
        <taxon>Bacteria</taxon>
        <taxon>Bacillati</taxon>
        <taxon>Cyanobacteriota</taxon>
        <taxon>Cyanophyceae</taxon>
        <taxon>Nostocales</taxon>
        <taxon>Nostocaceae</taxon>
        <taxon>Richelia</taxon>
    </lineage>
</organism>
<name>A0A975TB42_9NOST</name>
<dbReference type="KEGG" id="rsin:B6N60_04058"/>
<feature type="chain" id="PRO_5037309655" description="Serine/threonine protein kinase" evidence="1">
    <location>
        <begin position="23"/>
        <end position="207"/>
    </location>
</feature>